<reference evidence="1 2" key="1">
    <citation type="submission" date="2016-01" db="EMBL/GenBank/DDBJ databases">
        <title>Amycolatopsis coloradensis genome sequencing and assembly.</title>
        <authorList>
            <person name="Mayilraj S."/>
        </authorList>
    </citation>
    <scope>NUCLEOTIDE SEQUENCE [LARGE SCALE GENOMIC DNA]</scope>
    <source>
        <strain evidence="1 2">DSM 44225</strain>
    </source>
</reference>
<evidence type="ECO:0000313" key="2">
    <source>
        <dbReference type="Proteomes" id="UP000187486"/>
    </source>
</evidence>
<accession>A0A1R0KVP6</accession>
<proteinExistence type="predicted"/>
<dbReference type="EMBL" id="MQUQ01000005">
    <property type="protein sequence ID" value="OLZ53120.1"/>
    <property type="molecule type" value="Genomic_DNA"/>
</dbReference>
<dbReference type="AlphaFoldDB" id="A0A1R0KVP6"/>
<protein>
    <submittedName>
        <fullName evidence="1">Uncharacterized protein</fullName>
    </submittedName>
</protein>
<dbReference type="Proteomes" id="UP000187486">
    <property type="component" value="Unassembled WGS sequence"/>
</dbReference>
<organism evidence="1 2">
    <name type="scientific">Amycolatopsis coloradensis</name>
    <dbReference type="NCBI Taxonomy" id="76021"/>
    <lineage>
        <taxon>Bacteria</taxon>
        <taxon>Bacillati</taxon>
        <taxon>Actinomycetota</taxon>
        <taxon>Actinomycetes</taxon>
        <taxon>Pseudonocardiales</taxon>
        <taxon>Pseudonocardiaceae</taxon>
        <taxon>Amycolatopsis</taxon>
    </lineage>
</organism>
<name>A0A1R0KVP6_9PSEU</name>
<evidence type="ECO:0000313" key="1">
    <source>
        <dbReference type="EMBL" id="OLZ53120.1"/>
    </source>
</evidence>
<dbReference type="STRING" id="76021.BS329_09825"/>
<comment type="caution">
    <text evidence="1">The sequence shown here is derived from an EMBL/GenBank/DDBJ whole genome shotgun (WGS) entry which is preliminary data.</text>
</comment>
<sequence length="64" mass="7277">MVSVITGDFGREEPSEEIRFYVRFALRIQWVAVREADPAAAIDAGFRLLDRGWCEAETRATHHG</sequence>
<keyword evidence="2" id="KW-1185">Reference proteome</keyword>
<gene>
    <name evidence="1" type="ORF">BS329_09825</name>
</gene>